<protein>
    <recommendedName>
        <fullName evidence="4">ABC transporter permease</fullName>
    </recommendedName>
</protein>
<comment type="caution">
    <text evidence="2">The sequence shown here is derived from an EMBL/GenBank/DDBJ whole genome shotgun (WGS) entry which is preliminary data.</text>
</comment>
<feature type="transmembrane region" description="Helical" evidence="1">
    <location>
        <begin position="319"/>
        <end position="342"/>
    </location>
</feature>
<gene>
    <name evidence="2" type="ORF">OCV61_08520</name>
</gene>
<keyword evidence="1" id="KW-1133">Transmembrane helix</keyword>
<sequence length="360" mass="41616">MMDAIKLIWFESKKQITSFPFIITLVLLTVFSFTQMSEVFHIPVNSESDIQALDRAGERDFIDVSNTDEELKEKTSQYLEQMISAGTISDENAKEFEPVLTMLKDDNYTFDDIYLAMKDNSYIFPWLMASKSQFGNRLGTVDEVNSNIQAELGTKGYSPILMEKYITYVQGISAFLIFPLFLLLLIRDYRSNMYEVVYAQPLSPTKYILNRYLGIFIPFMLYLYLFGLILNLISVFRFIGSGYNVLYTPFISYFVIYLLPTTFFFSSLIMLLMLLIRKVVAVFPIYILYIIFNMTPGVFNDTSSWIRLANPIIRLDGDAITISSLIVNRSFYIVLGVVFLLLSCNVYRQLRTNLKKVISI</sequence>
<keyword evidence="1" id="KW-0472">Membrane</keyword>
<keyword evidence="1" id="KW-0812">Transmembrane</keyword>
<feature type="transmembrane region" description="Helical" evidence="1">
    <location>
        <begin position="165"/>
        <end position="186"/>
    </location>
</feature>
<evidence type="ECO:0008006" key="4">
    <source>
        <dbReference type="Google" id="ProtNLM"/>
    </source>
</evidence>
<evidence type="ECO:0000256" key="1">
    <source>
        <dbReference type="SAM" id="Phobius"/>
    </source>
</evidence>
<feature type="transmembrane region" description="Helical" evidence="1">
    <location>
        <begin position="251"/>
        <end position="272"/>
    </location>
</feature>
<keyword evidence="3" id="KW-1185">Reference proteome</keyword>
<proteinExistence type="predicted"/>
<accession>A0ABT2TT85</accession>
<evidence type="ECO:0000313" key="2">
    <source>
        <dbReference type="EMBL" id="MCU6765457.1"/>
    </source>
</evidence>
<evidence type="ECO:0000313" key="3">
    <source>
        <dbReference type="Proteomes" id="UP001652409"/>
    </source>
</evidence>
<name>A0ABT2TT85_9FIRM</name>
<feature type="transmembrane region" description="Helical" evidence="1">
    <location>
        <begin position="212"/>
        <end position="239"/>
    </location>
</feature>
<dbReference type="Proteomes" id="UP001652409">
    <property type="component" value="Unassembled WGS sequence"/>
</dbReference>
<dbReference type="EMBL" id="JAOQJL010000014">
    <property type="protein sequence ID" value="MCU6765457.1"/>
    <property type="molecule type" value="Genomic_DNA"/>
</dbReference>
<reference evidence="2 3" key="1">
    <citation type="journal article" date="2021" name="ISME Commun">
        <title>Automated analysis of genomic sequences facilitates high-throughput and comprehensive description of bacteria.</title>
        <authorList>
            <person name="Hitch T.C.A."/>
        </authorList>
    </citation>
    <scope>NUCLEOTIDE SEQUENCE [LARGE SCALE GENOMIC DNA]</scope>
    <source>
        <strain evidence="2 3">Sanger_23</strain>
    </source>
</reference>
<feature type="transmembrane region" description="Helical" evidence="1">
    <location>
        <begin position="279"/>
        <end position="299"/>
    </location>
</feature>
<dbReference type="RefSeq" id="WP_158421461.1">
    <property type="nucleotide sequence ID" value="NZ_JAOQJL010000014.1"/>
</dbReference>
<organism evidence="2 3">
    <name type="scientific">Blautia ammoniilytica</name>
    <dbReference type="NCBI Taxonomy" id="2981782"/>
    <lineage>
        <taxon>Bacteria</taxon>
        <taxon>Bacillati</taxon>
        <taxon>Bacillota</taxon>
        <taxon>Clostridia</taxon>
        <taxon>Lachnospirales</taxon>
        <taxon>Lachnospiraceae</taxon>
        <taxon>Blautia</taxon>
    </lineage>
</organism>